<accession>A0ABS8AYM2</accession>
<evidence type="ECO:0000313" key="3">
    <source>
        <dbReference type="Proteomes" id="UP001165296"/>
    </source>
</evidence>
<evidence type="ECO:0008006" key="4">
    <source>
        <dbReference type="Google" id="ProtNLM"/>
    </source>
</evidence>
<organism evidence="2 3">
    <name type="scientific">Hymenobacter lucidus</name>
    <dbReference type="NCBI Taxonomy" id="2880930"/>
    <lineage>
        <taxon>Bacteria</taxon>
        <taxon>Pseudomonadati</taxon>
        <taxon>Bacteroidota</taxon>
        <taxon>Cytophagia</taxon>
        <taxon>Cytophagales</taxon>
        <taxon>Hymenobacteraceae</taxon>
        <taxon>Hymenobacter</taxon>
    </lineage>
</organism>
<proteinExistence type="predicted"/>
<dbReference type="Proteomes" id="UP001165296">
    <property type="component" value="Unassembled WGS sequence"/>
</dbReference>
<gene>
    <name evidence="2" type="ORF">LGH74_23000</name>
</gene>
<evidence type="ECO:0000313" key="2">
    <source>
        <dbReference type="EMBL" id="MCB2410873.1"/>
    </source>
</evidence>
<comment type="caution">
    <text evidence="2">The sequence shown here is derived from an EMBL/GenBank/DDBJ whole genome shotgun (WGS) entry which is preliminary data.</text>
</comment>
<sequence length="64" mass="7066">MHAPLTVPAGHLLVRWLAYALFQLALVLAFLLHSAAGLSSAFRRKKPELESVRATPRLVVPRHA</sequence>
<feature type="transmembrane region" description="Helical" evidence="1">
    <location>
        <begin position="16"/>
        <end position="36"/>
    </location>
</feature>
<keyword evidence="3" id="KW-1185">Reference proteome</keyword>
<dbReference type="EMBL" id="JAJADR010000012">
    <property type="protein sequence ID" value="MCB2410873.1"/>
    <property type="molecule type" value="Genomic_DNA"/>
</dbReference>
<keyword evidence="1" id="KW-0472">Membrane</keyword>
<protein>
    <recommendedName>
        <fullName evidence="4">Succinate dehydrogenase</fullName>
    </recommendedName>
</protein>
<evidence type="ECO:0000256" key="1">
    <source>
        <dbReference type="SAM" id="Phobius"/>
    </source>
</evidence>
<keyword evidence="1" id="KW-1133">Transmembrane helix</keyword>
<keyword evidence="1" id="KW-0812">Transmembrane</keyword>
<name>A0ABS8AYM2_9BACT</name>
<dbReference type="RefSeq" id="WP_226180193.1">
    <property type="nucleotide sequence ID" value="NZ_JAJADR010000012.1"/>
</dbReference>
<reference evidence="2" key="1">
    <citation type="submission" date="2021-10" db="EMBL/GenBank/DDBJ databases">
        <authorList>
            <person name="Dean J.D."/>
            <person name="Kim M.K."/>
            <person name="Newey C.N."/>
            <person name="Stoker T.S."/>
            <person name="Thompson D.W."/>
            <person name="Grose J.H."/>
        </authorList>
    </citation>
    <scope>NUCLEOTIDE SEQUENCE</scope>
    <source>
        <strain evidence="2">BT178</strain>
    </source>
</reference>